<feature type="compositionally biased region" description="Polar residues" evidence="1">
    <location>
        <begin position="333"/>
        <end position="346"/>
    </location>
</feature>
<keyword evidence="2" id="KW-1185">Reference proteome</keyword>
<evidence type="ECO:0000313" key="2">
    <source>
        <dbReference type="Proteomes" id="UP001652626"/>
    </source>
</evidence>
<feature type="region of interest" description="Disordered" evidence="1">
    <location>
        <begin position="327"/>
        <end position="346"/>
    </location>
</feature>
<dbReference type="RefSeq" id="XP_026489653.2">
    <property type="nucleotide sequence ID" value="XM_026633868.2"/>
</dbReference>
<dbReference type="AlphaFoldDB" id="A0A8B8HXS6"/>
<evidence type="ECO:0000256" key="1">
    <source>
        <dbReference type="SAM" id="MobiDB-lite"/>
    </source>
</evidence>
<feature type="compositionally biased region" description="Basic and acidic residues" evidence="1">
    <location>
        <begin position="25"/>
        <end position="37"/>
    </location>
</feature>
<dbReference type="Proteomes" id="UP001652626">
    <property type="component" value="Chromosome 19"/>
</dbReference>
<sequence length="480" mass="54351">MSNKGIKPKEMVAKSKNKVLSCSTPEHRLDSPSRDSDAIYDSDASSPVPFLCTQDGAEGETDVVWNFYTPKSGATKSKFKNTTPVRRRIKKSERLTHIEKPAPKRRTVKPSQKKTELFQELVELNHNVLKLVDNLTAKPIEKPQSEEDIFSDCSDSSPRTSGLRSKNRCLRKNVLSSKFIKTESESGLESDDSMNEYLLKASQAVEENILNCEPIQAKRPRLDPVNRKNLKPCLQQNMDQDSMDAILINIKLDSPSISKVKKCESPLVNNDSFDNLLGNLNDSTLEMLSQIPIRNEPTSKTTYAKMETNWSFQDTICNASPSSKTIFGRHSSMPESPSVNESNQPSTSGMVFGRYSSMPFNKSDEKIVPGDSPIRCTPEEIKKKHQQARERLLAKRVLPFTPSQPLNPSPTSHHKFVPKKPIFQRKVPIIKTSLDTKQNEEINIQQKQPGTDNIKLLIEKKRQEALMKLRRRQAQKNFET</sequence>
<proteinExistence type="predicted"/>
<protein>
    <submittedName>
        <fullName evidence="3">Myb-like protein V</fullName>
    </submittedName>
</protein>
<feature type="region of interest" description="Disordered" evidence="1">
    <location>
        <begin position="1"/>
        <end position="40"/>
    </location>
</feature>
<name>A0A8B8HXS6_VANTA</name>
<accession>A0A8B8HXS6</accession>
<gene>
    <name evidence="3" type="primary">LOC113396085</name>
</gene>
<dbReference type="OMA" id="MDQDSMD"/>
<organism evidence="2 3">
    <name type="scientific">Vanessa tameamea</name>
    <name type="common">Kamehameha butterfly</name>
    <dbReference type="NCBI Taxonomy" id="334116"/>
    <lineage>
        <taxon>Eukaryota</taxon>
        <taxon>Metazoa</taxon>
        <taxon>Ecdysozoa</taxon>
        <taxon>Arthropoda</taxon>
        <taxon>Hexapoda</taxon>
        <taxon>Insecta</taxon>
        <taxon>Pterygota</taxon>
        <taxon>Neoptera</taxon>
        <taxon>Endopterygota</taxon>
        <taxon>Lepidoptera</taxon>
        <taxon>Glossata</taxon>
        <taxon>Ditrysia</taxon>
        <taxon>Papilionoidea</taxon>
        <taxon>Nymphalidae</taxon>
        <taxon>Nymphalinae</taxon>
        <taxon>Vanessa</taxon>
    </lineage>
</organism>
<dbReference type="OrthoDB" id="2017408at2759"/>
<dbReference type="GeneID" id="113396085"/>
<reference evidence="3" key="1">
    <citation type="submission" date="2025-08" db="UniProtKB">
        <authorList>
            <consortium name="RefSeq"/>
        </authorList>
    </citation>
    <scope>IDENTIFICATION</scope>
    <source>
        <tissue evidence="3">Whole body</tissue>
    </source>
</reference>
<evidence type="ECO:0000313" key="3">
    <source>
        <dbReference type="RefSeq" id="XP_026489653.2"/>
    </source>
</evidence>